<keyword evidence="2" id="KW-1185">Reference proteome</keyword>
<organism evidence="2 3">
    <name type="scientific">Equus przewalskii</name>
    <name type="common">Przewalski's horse</name>
    <name type="synonym">Equus caballus przewalskii</name>
    <dbReference type="NCBI Taxonomy" id="9798"/>
    <lineage>
        <taxon>Eukaryota</taxon>
        <taxon>Metazoa</taxon>
        <taxon>Chordata</taxon>
        <taxon>Craniata</taxon>
        <taxon>Vertebrata</taxon>
        <taxon>Euteleostomi</taxon>
        <taxon>Mammalia</taxon>
        <taxon>Eutheria</taxon>
        <taxon>Laurasiatheria</taxon>
        <taxon>Perissodactyla</taxon>
        <taxon>Equidae</taxon>
        <taxon>Equus</taxon>
    </lineage>
</organism>
<proteinExistence type="predicted"/>
<gene>
    <name evidence="3" type="primary">LOC139080596</name>
</gene>
<sequence>MEAAWRPRAFPEGGGRRRRPPFPPTPRRPPSPHPDPPSAPAHPPSGVAPHPPGSRTRARDVTALLGDGGGATAGWEGACRGGAALGAARRPRPGERPQTHRAGPGRSAPRGPLLLQRGAGLPDDPPDGWAALRRAPAAERGVHLSGFWELARRGRRSPAGAEPGWERWREGRGRKSALATPPAPRRLEHAEKTEGCDSARLPTLRRELRQEPA</sequence>
<accession>A0ABM4MZI4</accession>
<feature type="compositionally biased region" description="Basic and acidic residues" evidence="1">
    <location>
        <begin position="204"/>
        <end position="213"/>
    </location>
</feature>
<reference evidence="3" key="1">
    <citation type="submission" date="2025-08" db="UniProtKB">
        <authorList>
            <consortium name="RefSeq"/>
        </authorList>
    </citation>
    <scope>IDENTIFICATION</scope>
    <source>
        <tissue evidence="3">Blood</tissue>
    </source>
</reference>
<feature type="compositionally biased region" description="Pro residues" evidence="1">
    <location>
        <begin position="21"/>
        <end position="43"/>
    </location>
</feature>
<evidence type="ECO:0000313" key="3">
    <source>
        <dbReference type="RefSeq" id="XP_070458106.1"/>
    </source>
</evidence>
<evidence type="ECO:0000256" key="1">
    <source>
        <dbReference type="SAM" id="MobiDB-lite"/>
    </source>
</evidence>
<protein>
    <submittedName>
        <fullName evidence="3">WAS/WASL-interacting protein family member 1-like</fullName>
    </submittedName>
</protein>
<feature type="compositionally biased region" description="Basic and acidic residues" evidence="1">
    <location>
        <begin position="185"/>
        <end position="197"/>
    </location>
</feature>
<dbReference type="GeneID" id="139080596"/>
<feature type="compositionally biased region" description="Low complexity" evidence="1">
    <location>
        <begin position="1"/>
        <end position="11"/>
    </location>
</feature>
<feature type="compositionally biased region" description="Basic and acidic residues" evidence="1">
    <location>
        <begin position="164"/>
        <end position="173"/>
    </location>
</feature>
<feature type="region of interest" description="Disordered" evidence="1">
    <location>
        <begin position="1"/>
        <end position="213"/>
    </location>
</feature>
<dbReference type="Proteomes" id="UP001652662">
    <property type="component" value="Chromosome 31"/>
</dbReference>
<name>A0ABM4MZI4_EQUPR</name>
<evidence type="ECO:0000313" key="2">
    <source>
        <dbReference type="Proteomes" id="UP001652662"/>
    </source>
</evidence>
<dbReference type="RefSeq" id="XP_070458106.1">
    <property type="nucleotide sequence ID" value="XM_070602005.1"/>
</dbReference>